<evidence type="ECO:0000256" key="1">
    <source>
        <dbReference type="ARBA" id="ARBA00001970"/>
    </source>
</evidence>
<gene>
    <name evidence="10" type="ORF">EWM64_g4820</name>
</gene>
<reference evidence="10 11" key="1">
    <citation type="submission" date="2019-02" db="EMBL/GenBank/DDBJ databases">
        <title>Genome sequencing of the rare red list fungi Hericium alpestre (H. flagellum).</title>
        <authorList>
            <person name="Buettner E."/>
            <person name="Kellner H."/>
        </authorList>
    </citation>
    <scope>NUCLEOTIDE SEQUENCE [LARGE SCALE GENOMIC DNA]</scope>
    <source>
        <strain evidence="10 11">DSM 108284</strain>
    </source>
</reference>
<dbReference type="Gene3D" id="1.10.489.10">
    <property type="entry name" value="Chloroperoxidase-like"/>
    <property type="match status" value="1"/>
</dbReference>
<keyword evidence="5 10" id="KW-0560">Oxidoreductase</keyword>
<dbReference type="SUPFAM" id="SSF47571">
    <property type="entry name" value="Cloroperoxidase"/>
    <property type="match status" value="1"/>
</dbReference>
<dbReference type="STRING" id="135208.A0A4Y9ZYC1"/>
<evidence type="ECO:0000256" key="4">
    <source>
        <dbReference type="ARBA" id="ARBA00022723"/>
    </source>
</evidence>
<protein>
    <submittedName>
        <fullName evidence="10">Heme-thiolate peroxidase</fullName>
        <ecNumber evidence="10">1.11.2.1</ecNumber>
    </submittedName>
</protein>
<keyword evidence="8" id="KW-0812">Transmembrane</keyword>
<dbReference type="Pfam" id="PF01328">
    <property type="entry name" value="Peroxidase_2"/>
    <property type="match status" value="1"/>
</dbReference>
<dbReference type="Proteomes" id="UP000298061">
    <property type="component" value="Unassembled WGS sequence"/>
</dbReference>
<comment type="caution">
    <text evidence="10">The sequence shown here is derived from an EMBL/GenBank/DDBJ whole genome shotgun (WGS) entry which is preliminary data.</text>
</comment>
<evidence type="ECO:0000256" key="5">
    <source>
        <dbReference type="ARBA" id="ARBA00023002"/>
    </source>
</evidence>
<dbReference type="PANTHER" id="PTHR33577">
    <property type="entry name" value="STERIGMATOCYSTIN BIOSYNTHESIS PEROXIDASE STCC-RELATED"/>
    <property type="match status" value="1"/>
</dbReference>
<keyword evidence="3" id="KW-0349">Heme</keyword>
<evidence type="ECO:0000313" key="10">
    <source>
        <dbReference type="EMBL" id="TFY79194.1"/>
    </source>
</evidence>
<dbReference type="GO" id="GO:0046872">
    <property type="term" value="F:metal ion binding"/>
    <property type="evidence" value="ECO:0007669"/>
    <property type="project" value="UniProtKB-KW"/>
</dbReference>
<dbReference type="PROSITE" id="PS51405">
    <property type="entry name" value="HEME_HALOPEROXIDASE"/>
    <property type="match status" value="1"/>
</dbReference>
<feature type="domain" description="Heme haloperoxidase family profile" evidence="9">
    <location>
        <begin position="62"/>
        <end position="267"/>
    </location>
</feature>
<dbReference type="PANTHER" id="PTHR33577:SF18">
    <property type="entry name" value="HEME HALOPEROXIDASE FAMILY PROFILE DOMAIN-CONTAINING PROTEIN"/>
    <property type="match status" value="1"/>
</dbReference>
<accession>A0A4Y9ZYC1</accession>
<keyword evidence="6" id="KW-0408">Iron</keyword>
<keyword evidence="11" id="KW-1185">Reference proteome</keyword>
<keyword evidence="8" id="KW-0472">Membrane</keyword>
<evidence type="ECO:0000313" key="11">
    <source>
        <dbReference type="Proteomes" id="UP000298061"/>
    </source>
</evidence>
<evidence type="ECO:0000256" key="7">
    <source>
        <dbReference type="ARBA" id="ARBA00025795"/>
    </source>
</evidence>
<keyword evidence="2 10" id="KW-0575">Peroxidase</keyword>
<dbReference type="InterPro" id="IPR036851">
    <property type="entry name" value="Chloroperoxidase-like_sf"/>
</dbReference>
<evidence type="ECO:0000256" key="2">
    <source>
        <dbReference type="ARBA" id="ARBA00022559"/>
    </source>
</evidence>
<dbReference type="AlphaFoldDB" id="A0A4Y9ZYC1"/>
<evidence type="ECO:0000256" key="8">
    <source>
        <dbReference type="SAM" id="Phobius"/>
    </source>
</evidence>
<dbReference type="OrthoDB" id="407298at2759"/>
<dbReference type="EMBL" id="SFCI01000542">
    <property type="protein sequence ID" value="TFY79194.1"/>
    <property type="molecule type" value="Genomic_DNA"/>
</dbReference>
<comment type="cofactor">
    <cofactor evidence="1">
        <name>heme b</name>
        <dbReference type="ChEBI" id="CHEBI:60344"/>
    </cofactor>
</comment>
<evidence type="ECO:0000256" key="3">
    <source>
        <dbReference type="ARBA" id="ARBA00022617"/>
    </source>
</evidence>
<organism evidence="10 11">
    <name type="scientific">Hericium alpestre</name>
    <dbReference type="NCBI Taxonomy" id="135208"/>
    <lineage>
        <taxon>Eukaryota</taxon>
        <taxon>Fungi</taxon>
        <taxon>Dikarya</taxon>
        <taxon>Basidiomycota</taxon>
        <taxon>Agaricomycotina</taxon>
        <taxon>Agaricomycetes</taxon>
        <taxon>Russulales</taxon>
        <taxon>Hericiaceae</taxon>
        <taxon>Hericium</taxon>
    </lineage>
</organism>
<dbReference type="EC" id="1.11.2.1" evidence="10"/>
<keyword evidence="8" id="KW-1133">Transmembrane helix</keyword>
<evidence type="ECO:0000259" key="9">
    <source>
        <dbReference type="PROSITE" id="PS51405"/>
    </source>
</evidence>
<dbReference type="GO" id="GO:0004601">
    <property type="term" value="F:peroxidase activity"/>
    <property type="evidence" value="ECO:0007669"/>
    <property type="project" value="UniProtKB-KW"/>
</dbReference>
<proteinExistence type="inferred from homology"/>
<feature type="transmembrane region" description="Helical" evidence="8">
    <location>
        <begin position="12"/>
        <end position="32"/>
    </location>
</feature>
<evidence type="ECO:0000256" key="6">
    <source>
        <dbReference type="ARBA" id="ARBA00023004"/>
    </source>
</evidence>
<keyword evidence="4" id="KW-0479">Metal-binding</keyword>
<dbReference type="InterPro" id="IPR000028">
    <property type="entry name" value="Chloroperoxidase"/>
</dbReference>
<comment type="similarity">
    <text evidence="7">Belongs to the chloroperoxidase family.</text>
</comment>
<name>A0A4Y9ZYC1_9AGAM</name>
<sequence length="267" mass="29275">MSVARQSALKRLAFDLVSTLVDGVVVTGILLWDMGLSVYNLFAPTVDLGKLVPPGHPGFRGKWPEFVPPGEGDSRCSCPALNAMANHGIIPRDGRNIRFRDLTAAIRHTYNFAPTFCIFVPRYMAQILDRSYVSGTLDLEDVDVHNGIEHDASLTREDAFFLPSQSQPSPSRVQELLACASGPALPPSVMPVKPSEADAKLNLNRSLTLADLARLTSKRRAESRKHNPQFSLSTFHKMFGSSKCALFLHSSLCQTAHAYGFAALRHS</sequence>